<dbReference type="Proteomes" id="UP000001847">
    <property type="component" value="Chromosome I"/>
</dbReference>
<dbReference type="Pfam" id="PF07992">
    <property type="entry name" value="Pyr_redox_2"/>
    <property type="match status" value="1"/>
</dbReference>
<dbReference type="OrthoDB" id="9784880at2"/>
<dbReference type="AlphaFoldDB" id="B0SN07"/>
<keyword evidence="5" id="KW-0560">Oxidoreductase</keyword>
<dbReference type="PANTHER" id="PTHR42913:SF3">
    <property type="entry name" value="64 KDA MITOCHONDRIAL NADH DEHYDROGENASE (EUROFUNG)"/>
    <property type="match status" value="1"/>
</dbReference>
<dbReference type="STRING" id="456481.LEPBI_I1071"/>
<sequence length="395" mass="44931">MKTKIVILGAGYAGILCANRLEKQNQNVEIFIVSDSILFQERIRFHEYAAHTKEKKIPIPNLLRKNIHFVPGKIIKILPHANQVMVETKTGVNHFEYDFLVVSIGSSGIRNHSEDENSIQSRDALDQFLANQKSKPLHHVCILGGGLTGIELASEWKEKFPNTNVTLVDQNIFGNRFSKPGKNHLEKKFKSLGIRIIETIEIKKIVSGKLIFKNNTELLFDSLLNCTGFLINPLLRESGFLTNDRNQIYVDPFLRSKEYQNIFVAGDAAKLEHSTLRMGCVTALPMGAYVADTITNTLKKKTLSPFSFQFFGRCVSLGRNDGLIQWTYGDDSPKERVITGKLAALIKETVNRFTIFSLKMEKRVPFRFYFWPKGNLFESKDFGLGNRKETRRVVN</sequence>
<gene>
    <name evidence="7" type="ordered locus">LEPBI_I1071</name>
</gene>
<evidence type="ECO:0000256" key="3">
    <source>
        <dbReference type="ARBA" id="ARBA00022630"/>
    </source>
</evidence>
<evidence type="ECO:0000313" key="7">
    <source>
        <dbReference type="EMBL" id="ABZ97194.1"/>
    </source>
</evidence>
<keyword evidence="4" id="KW-0274">FAD</keyword>
<name>B0SN07_LEPBP</name>
<keyword evidence="8" id="KW-1185">Reference proteome</keyword>
<comment type="cofactor">
    <cofactor evidence="1">
        <name>FAD</name>
        <dbReference type="ChEBI" id="CHEBI:57692"/>
    </cofactor>
</comment>
<dbReference type="BioCyc" id="LBIF456481:LEPBI_RS05260-MONOMER"/>
<dbReference type="InterPro" id="IPR051169">
    <property type="entry name" value="NADH-Q_oxidoreductase"/>
</dbReference>
<feature type="domain" description="FAD/NAD(P)-binding" evidence="6">
    <location>
        <begin position="4"/>
        <end position="274"/>
    </location>
</feature>
<accession>B0SN07</accession>
<evidence type="ECO:0000259" key="6">
    <source>
        <dbReference type="Pfam" id="PF07992"/>
    </source>
</evidence>
<evidence type="ECO:0000256" key="1">
    <source>
        <dbReference type="ARBA" id="ARBA00001974"/>
    </source>
</evidence>
<dbReference type="SUPFAM" id="SSF51905">
    <property type="entry name" value="FAD/NAD(P)-binding domain"/>
    <property type="match status" value="1"/>
</dbReference>
<evidence type="ECO:0000256" key="5">
    <source>
        <dbReference type="ARBA" id="ARBA00023002"/>
    </source>
</evidence>
<proteinExistence type="inferred from homology"/>
<organism evidence="7 8">
    <name type="scientific">Leptospira biflexa serovar Patoc (strain Patoc 1 / ATCC 23582 / Paris)</name>
    <dbReference type="NCBI Taxonomy" id="456481"/>
    <lineage>
        <taxon>Bacteria</taxon>
        <taxon>Pseudomonadati</taxon>
        <taxon>Spirochaetota</taxon>
        <taxon>Spirochaetia</taxon>
        <taxon>Leptospirales</taxon>
        <taxon>Leptospiraceae</taxon>
        <taxon>Leptospira</taxon>
    </lineage>
</organism>
<dbReference type="Gene3D" id="3.50.50.100">
    <property type="match status" value="1"/>
</dbReference>
<protein>
    <submittedName>
        <fullName evidence="7">Putative NAD(FAD)-dependent dehydrogenase</fullName>
    </submittedName>
</protein>
<reference evidence="7 8" key="1">
    <citation type="journal article" date="2008" name="PLoS ONE">
        <title>Genome sequence of the saprophyte Leptospira biflexa provides insights into the evolution of Leptospira and the pathogenesis of leptospirosis.</title>
        <authorList>
            <person name="Picardeau M."/>
            <person name="Bulach D.M."/>
            <person name="Bouchier C."/>
            <person name="Zuerner R.L."/>
            <person name="Zidane N."/>
            <person name="Wilson P.J."/>
            <person name="Creno S."/>
            <person name="Kuczek E.S."/>
            <person name="Bommezzadri S."/>
            <person name="Davis J.C."/>
            <person name="McGrath A."/>
            <person name="Johnson M.J."/>
            <person name="Boursaux-Eude C."/>
            <person name="Seemann T."/>
            <person name="Rouy Z."/>
            <person name="Coppel R.L."/>
            <person name="Rood J.I."/>
            <person name="Lajus A."/>
            <person name="Davies J.K."/>
            <person name="Medigue C."/>
            <person name="Adler B."/>
        </authorList>
    </citation>
    <scope>NUCLEOTIDE SEQUENCE [LARGE SCALE GENOMIC DNA]</scope>
    <source>
        <strain evidence="8">Patoc 1 / ATCC 23582 / Paris</strain>
    </source>
</reference>
<keyword evidence="3" id="KW-0285">Flavoprotein</keyword>
<dbReference type="GO" id="GO:0003955">
    <property type="term" value="F:NAD(P)H dehydrogenase (quinone) activity"/>
    <property type="evidence" value="ECO:0007669"/>
    <property type="project" value="TreeGrafter"/>
</dbReference>
<evidence type="ECO:0000256" key="4">
    <source>
        <dbReference type="ARBA" id="ARBA00022827"/>
    </source>
</evidence>
<dbReference type="HOGENOM" id="CLU_021377_8_1_12"/>
<dbReference type="InterPro" id="IPR036188">
    <property type="entry name" value="FAD/NAD-bd_sf"/>
</dbReference>
<dbReference type="RefSeq" id="WP_012388076.1">
    <property type="nucleotide sequence ID" value="NC_010602.1"/>
</dbReference>
<comment type="similarity">
    <text evidence="2">Belongs to the NADH dehydrogenase family.</text>
</comment>
<evidence type="ECO:0000256" key="2">
    <source>
        <dbReference type="ARBA" id="ARBA00005272"/>
    </source>
</evidence>
<evidence type="ECO:0000313" key="8">
    <source>
        <dbReference type="Proteomes" id="UP000001847"/>
    </source>
</evidence>
<dbReference type="PRINTS" id="PR00368">
    <property type="entry name" value="FADPNR"/>
</dbReference>
<dbReference type="InterPro" id="IPR023753">
    <property type="entry name" value="FAD/NAD-binding_dom"/>
</dbReference>
<dbReference type="PANTHER" id="PTHR42913">
    <property type="entry name" value="APOPTOSIS-INDUCING FACTOR 1"/>
    <property type="match status" value="1"/>
</dbReference>
<dbReference type="KEGG" id="lbi:LEPBI_I1071"/>
<dbReference type="GO" id="GO:0019646">
    <property type="term" value="P:aerobic electron transport chain"/>
    <property type="evidence" value="ECO:0007669"/>
    <property type="project" value="TreeGrafter"/>
</dbReference>
<dbReference type="EMBL" id="CP000786">
    <property type="protein sequence ID" value="ABZ97194.1"/>
    <property type="molecule type" value="Genomic_DNA"/>
</dbReference>